<evidence type="ECO:0000313" key="3">
    <source>
        <dbReference type="Proteomes" id="UP000054097"/>
    </source>
</evidence>
<feature type="compositionally biased region" description="Basic and acidic residues" evidence="1">
    <location>
        <begin position="51"/>
        <end position="65"/>
    </location>
</feature>
<reference evidence="3" key="2">
    <citation type="submission" date="2015-01" db="EMBL/GenBank/DDBJ databases">
        <title>Evolutionary Origins and Diversification of the Mycorrhizal Mutualists.</title>
        <authorList>
            <consortium name="DOE Joint Genome Institute"/>
            <consortium name="Mycorrhizal Genomics Consortium"/>
            <person name="Kohler A."/>
            <person name="Kuo A."/>
            <person name="Nagy L.G."/>
            <person name="Floudas D."/>
            <person name="Copeland A."/>
            <person name="Barry K.W."/>
            <person name="Cichocki N."/>
            <person name="Veneault-Fourrey C."/>
            <person name="LaButti K."/>
            <person name="Lindquist E.A."/>
            <person name="Lipzen A."/>
            <person name="Lundell T."/>
            <person name="Morin E."/>
            <person name="Murat C."/>
            <person name="Riley R."/>
            <person name="Ohm R."/>
            <person name="Sun H."/>
            <person name="Tunlid A."/>
            <person name="Henrissat B."/>
            <person name="Grigoriev I.V."/>
            <person name="Hibbett D.S."/>
            <person name="Martin F."/>
        </authorList>
    </citation>
    <scope>NUCLEOTIDE SEQUENCE [LARGE SCALE GENOMIC DNA]</scope>
    <source>
        <strain evidence="3">MAFF 305830</strain>
    </source>
</reference>
<protein>
    <submittedName>
        <fullName evidence="2">Uncharacterized protein</fullName>
    </submittedName>
</protein>
<sequence length="65" mass="7539">MTIEQLTTNNSNNPPREYNGIRPQATTQVVGREVIWFDQTPQRMYGSQDWVDDHSAHSSDLHRVL</sequence>
<dbReference type="EMBL" id="KN824292">
    <property type="protein sequence ID" value="KIM28645.1"/>
    <property type="molecule type" value="Genomic_DNA"/>
</dbReference>
<keyword evidence="3" id="KW-1185">Reference proteome</keyword>
<evidence type="ECO:0000313" key="2">
    <source>
        <dbReference type="EMBL" id="KIM28645.1"/>
    </source>
</evidence>
<evidence type="ECO:0000256" key="1">
    <source>
        <dbReference type="SAM" id="MobiDB-lite"/>
    </source>
</evidence>
<organism evidence="2 3">
    <name type="scientific">Serendipita vermifera MAFF 305830</name>
    <dbReference type="NCBI Taxonomy" id="933852"/>
    <lineage>
        <taxon>Eukaryota</taxon>
        <taxon>Fungi</taxon>
        <taxon>Dikarya</taxon>
        <taxon>Basidiomycota</taxon>
        <taxon>Agaricomycotina</taxon>
        <taxon>Agaricomycetes</taxon>
        <taxon>Sebacinales</taxon>
        <taxon>Serendipitaceae</taxon>
        <taxon>Serendipita</taxon>
    </lineage>
</organism>
<feature type="region of interest" description="Disordered" evidence="1">
    <location>
        <begin position="1"/>
        <end position="23"/>
    </location>
</feature>
<feature type="region of interest" description="Disordered" evidence="1">
    <location>
        <begin position="46"/>
        <end position="65"/>
    </location>
</feature>
<gene>
    <name evidence="2" type="ORF">M408DRAFT_329399</name>
</gene>
<name>A0A0C3AVV0_SERVB</name>
<dbReference type="Proteomes" id="UP000054097">
    <property type="component" value="Unassembled WGS sequence"/>
</dbReference>
<feature type="compositionally biased region" description="Polar residues" evidence="1">
    <location>
        <begin position="1"/>
        <end position="14"/>
    </location>
</feature>
<reference evidence="2 3" key="1">
    <citation type="submission" date="2014-04" db="EMBL/GenBank/DDBJ databases">
        <authorList>
            <consortium name="DOE Joint Genome Institute"/>
            <person name="Kuo A."/>
            <person name="Zuccaro A."/>
            <person name="Kohler A."/>
            <person name="Nagy L.G."/>
            <person name="Floudas D."/>
            <person name="Copeland A."/>
            <person name="Barry K.W."/>
            <person name="Cichocki N."/>
            <person name="Veneault-Fourrey C."/>
            <person name="LaButti K."/>
            <person name="Lindquist E.A."/>
            <person name="Lipzen A."/>
            <person name="Lundell T."/>
            <person name="Morin E."/>
            <person name="Murat C."/>
            <person name="Sun H."/>
            <person name="Tunlid A."/>
            <person name="Henrissat B."/>
            <person name="Grigoriev I.V."/>
            <person name="Hibbett D.S."/>
            <person name="Martin F."/>
            <person name="Nordberg H.P."/>
            <person name="Cantor M.N."/>
            <person name="Hua S.X."/>
        </authorList>
    </citation>
    <scope>NUCLEOTIDE SEQUENCE [LARGE SCALE GENOMIC DNA]</scope>
    <source>
        <strain evidence="2 3">MAFF 305830</strain>
    </source>
</reference>
<dbReference type="AlphaFoldDB" id="A0A0C3AVV0"/>
<accession>A0A0C3AVV0</accession>
<proteinExistence type="predicted"/>
<dbReference type="HOGENOM" id="CLU_2851155_0_0_1"/>